<dbReference type="HOGENOM" id="CLU_3253036_0_0_9"/>
<comment type="caution">
    <text evidence="1">The sequence shown here is derived from an EMBL/GenBank/DDBJ whole genome shotgun (WGS) entry which is preliminary data.</text>
</comment>
<accession>C8P657</accession>
<reference evidence="1 2" key="1">
    <citation type="submission" date="2009-09" db="EMBL/GenBank/DDBJ databases">
        <authorList>
            <person name="Qin X."/>
            <person name="Bachman B."/>
            <person name="Battles P."/>
            <person name="Bell A."/>
            <person name="Bess C."/>
            <person name="Bickham C."/>
            <person name="Chaboub L."/>
            <person name="Chen D."/>
            <person name="Coyle M."/>
            <person name="Deiros D.R."/>
            <person name="Dinh H."/>
            <person name="Forbes L."/>
            <person name="Fowler G."/>
            <person name="Francisco L."/>
            <person name="Fu Q."/>
            <person name="Gubbala S."/>
            <person name="Hale W."/>
            <person name="Han Y."/>
            <person name="Hemphill L."/>
            <person name="Highlander S.K."/>
            <person name="Hirani K."/>
            <person name="Hogues M."/>
            <person name="Jackson L."/>
            <person name="Jakkamsetti A."/>
            <person name="Javaid M."/>
            <person name="Jiang H."/>
            <person name="Korchina V."/>
            <person name="Kovar C."/>
            <person name="Lara F."/>
            <person name="Lee S."/>
            <person name="Mata R."/>
            <person name="Mathew T."/>
            <person name="Moen C."/>
            <person name="Morales K."/>
            <person name="Munidasa M."/>
            <person name="Nazareth L."/>
            <person name="Ngo R."/>
            <person name="Nguyen L."/>
            <person name="Okwuonu G."/>
            <person name="Ongeri F."/>
            <person name="Patil S."/>
            <person name="Petrosino J."/>
            <person name="Pham C."/>
            <person name="Pham P."/>
            <person name="Pu L.-L."/>
            <person name="Puazo M."/>
            <person name="Raj R."/>
            <person name="Reid J."/>
            <person name="Rouhana J."/>
            <person name="Saada N."/>
            <person name="Shang Y."/>
            <person name="Simmons D."/>
            <person name="Thornton R."/>
            <person name="Warren J."/>
            <person name="Weissenberger G."/>
            <person name="Zhang J."/>
            <person name="Zhang L."/>
            <person name="Zhou C."/>
            <person name="Zhu D."/>
            <person name="Muzny D."/>
            <person name="Worley K."/>
            <person name="Gibbs R."/>
        </authorList>
    </citation>
    <scope>NUCLEOTIDE SEQUENCE [LARGE SCALE GENOMIC DNA]</scope>
    <source>
        <strain evidence="1 2">DSM 16041</strain>
    </source>
</reference>
<proteinExistence type="predicted"/>
<gene>
    <name evidence="1" type="ORF">HMPREF0494_0801</name>
</gene>
<sequence>MQIISFCAIAVRKNVLKISVNCQKFILGPKRPYFLAPAFPII</sequence>
<protein>
    <submittedName>
        <fullName evidence="1">Uncharacterized protein</fullName>
    </submittedName>
</protein>
<organism evidence="1 2">
    <name type="scientific">Limosilactobacillus antri DSM 16041</name>
    <dbReference type="NCBI Taxonomy" id="525309"/>
    <lineage>
        <taxon>Bacteria</taxon>
        <taxon>Bacillati</taxon>
        <taxon>Bacillota</taxon>
        <taxon>Bacilli</taxon>
        <taxon>Lactobacillales</taxon>
        <taxon>Lactobacillaceae</taxon>
        <taxon>Limosilactobacillus</taxon>
    </lineage>
</organism>
<evidence type="ECO:0000313" key="2">
    <source>
        <dbReference type="Proteomes" id="UP000003675"/>
    </source>
</evidence>
<name>C8P657_9LACO</name>
<dbReference type="AlphaFoldDB" id="C8P657"/>
<dbReference type="STRING" id="525309.HMPREF0494_0801"/>
<dbReference type="Proteomes" id="UP000003675">
    <property type="component" value="Unassembled WGS sequence"/>
</dbReference>
<dbReference type="EMBL" id="ACLL01000019">
    <property type="protein sequence ID" value="EEW54026.1"/>
    <property type="molecule type" value="Genomic_DNA"/>
</dbReference>
<evidence type="ECO:0000313" key="1">
    <source>
        <dbReference type="EMBL" id="EEW54026.1"/>
    </source>
</evidence>